<dbReference type="PROSITE" id="PS51257">
    <property type="entry name" value="PROKAR_LIPOPROTEIN"/>
    <property type="match status" value="1"/>
</dbReference>
<reference evidence="2 3" key="1">
    <citation type="submission" date="2020-11" db="EMBL/GenBank/DDBJ databases">
        <title>Winogradskyella marina sp. nov., isolated from marine sediment.</title>
        <authorList>
            <person name="Bo J."/>
            <person name="Wang S."/>
            <person name="Song X."/>
            <person name="Du Z."/>
        </authorList>
    </citation>
    <scope>NUCLEOTIDE SEQUENCE [LARGE SCALE GENOMIC DNA]</scope>
    <source>
        <strain evidence="2 3">F6397</strain>
    </source>
</reference>
<accession>A0ABS0EHH7</accession>
<organism evidence="2 3">
    <name type="scientific">Winogradskyella marina</name>
    <dbReference type="NCBI Taxonomy" id="2785530"/>
    <lineage>
        <taxon>Bacteria</taxon>
        <taxon>Pseudomonadati</taxon>
        <taxon>Bacteroidota</taxon>
        <taxon>Flavobacteriia</taxon>
        <taxon>Flavobacteriales</taxon>
        <taxon>Flavobacteriaceae</taxon>
        <taxon>Winogradskyella</taxon>
    </lineage>
</organism>
<protein>
    <recommendedName>
        <fullName evidence="4">YtkA-like domain-containing protein</fullName>
    </recommendedName>
</protein>
<dbReference type="EMBL" id="JADOET010000005">
    <property type="protein sequence ID" value="MBF8149859.1"/>
    <property type="molecule type" value="Genomic_DNA"/>
</dbReference>
<evidence type="ECO:0000256" key="1">
    <source>
        <dbReference type="SAM" id="SignalP"/>
    </source>
</evidence>
<keyword evidence="3" id="KW-1185">Reference proteome</keyword>
<gene>
    <name evidence="2" type="ORF">ITJ86_08100</name>
</gene>
<evidence type="ECO:0000313" key="2">
    <source>
        <dbReference type="EMBL" id="MBF8149859.1"/>
    </source>
</evidence>
<name>A0ABS0EHH7_9FLAO</name>
<feature type="chain" id="PRO_5045283037" description="YtkA-like domain-containing protein" evidence="1">
    <location>
        <begin position="21"/>
        <end position="281"/>
    </location>
</feature>
<keyword evidence="1" id="KW-0732">Signal</keyword>
<sequence length="281" mass="31830">MKFKYILPIAFIALFFSCSTDDDNDATQINEVEGLELIQTIINGNETIELYNEKGQFETGYNQVSLRIKNNTTDTYIENATLSWMPVMQMPTMQHSCPKSVITKALGKDTVYEGFIIYQMTYEDGSGWSLTLNYTIDGIDYSVTETISVMQYENQNSVSFMGSDDTKYILALIEPKDPTIAINTMKVGLFKMENMMAFPVVEDYTIALDPRMPGMGNHSSPNNTDLTYNNADNFYYGDVSLTMTGYWKLNLKLLNENGTVLKGEDVTENNESSSLYLELEF</sequence>
<evidence type="ECO:0008006" key="4">
    <source>
        <dbReference type="Google" id="ProtNLM"/>
    </source>
</evidence>
<comment type="caution">
    <text evidence="2">The sequence shown here is derived from an EMBL/GenBank/DDBJ whole genome shotgun (WGS) entry which is preliminary data.</text>
</comment>
<dbReference type="Proteomes" id="UP000611215">
    <property type="component" value="Unassembled WGS sequence"/>
</dbReference>
<evidence type="ECO:0000313" key="3">
    <source>
        <dbReference type="Proteomes" id="UP000611215"/>
    </source>
</evidence>
<proteinExistence type="predicted"/>
<dbReference type="RefSeq" id="WP_195871132.1">
    <property type="nucleotide sequence ID" value="NZ_JADOET010000005.1"/>
</dbReference>
<feature type="signal peptide" evidence="1">
    <location>
        <begin position="1"/>
        <end position="20"/>
    </location>
</feature>